<proteinExistence type="predicted"/>
<evidence type="ECO:0000313" key="3">
    <source>
        <dbReference type="Proteomes" id="UP000430670"/>
    </source>
</evidence>
<feature type="region of interest" description="Disordered" evidence="1">
    <location>
        <begin position="1"/>
        <end position="34"/>
    </location>
</feature>
<accession>A0A6I3SPF3</accession>
<evidence type="ECO:0000256" key="1">
    <source>
        <dbReference type="SAM" id="MobiDB-lite"/>
    </source>
</evidence>
<organism evidence="2 3">
    <name type="scientific">Heliobacterium mobile</name>
    <name type="common">Heliobacillus mobilis</name>
    <dbReference type="NCBI Taxonomy" id="28064"/>
    <lineage>
        <taxon>Bacteria</taxon>
        <taxon>Bacillati</taxon>
        <taxon>Bacillota</taxon>
        <taxon>Clostridia</taxon>
        <taxon>Eubacteriales</taxon>
        <taxon>Heliobacteriaceae</taxon>
        <taxon>Heliobacterium</taxon>
    </lineage>
</organism>
<dbReference type="AlphaFoldDB" id="A0A6I3SPF3"/>
<feature type="compositionally biased region" description="Basic and acidic residues" evidence="1">
    <location>
        <begin position="1"/>
        <end position="17"/>
    </location>
</feature>
<keyword evidence="3" id="KW-1185">Reference proteome</keyword>
<comment type="caution">
    <text evidence="2">The sequence shown here is derived from an EMBL/GenBank/DDBJ whole genome shotgun (WGS) entry which is preliminary data.</text>
</comment>
<name>A0A6I3SPF3_HELMO</name>
<dbReference type="Proteomes" id="UP000430670">
    <property type="component" value="Unassembled WGS sequence"/>
</dbReference>
<dbReference type="EMBL" id="WNKU01000043">
    <property type="protein sequence ID" value="MTV50901.1"/>
    <property type="molecule type" value="Genomic_DNA"/>
</dbReference>
<gene>
    <name evidence="2" type="ORF">GJ688_18440</name>
</gene>
<reference evidence="2 3" key="1">
    <citation type="submission" date="2019-11" db="EMBL/GenBank/DDBJ databases">
        <title>Whole-genome sequence of a the green, strictly anaerobic photosynthetic bacterium Heliobacillus mobilis DSM 6151.</title>
        <authorList>
            <person name="Kyndt J.A."/>
            <person name="Meyer T.E."/>
        </authorList>
    </citation>
    <scope>NUCLEOTIDE SEQUENCE [LARGE SCALE GENOMIC DNA]</scope>
    <source>
        <strain evidence="2 3">DSM 6151</strain>
    </source>
</reference>
<sequence length="64" mass="7182">MDKDNTAGNKDKVDKKADKKRKVNNTEKAMESMVSNTVKSVAVKKIDKNVHPHVQTSSFPLIRT</sequence>
<protein>
    <submittedName>
        <fullName evidence="2">Uncharacterized protein</fullName>
    </submittedName>
</protein>
<evidence type="ECO:0000313" key="2">
    <source>
        <dbReference type="EMBL" id="MTV50901.1"/>
    </source>
</evidence>